<protein>
    <submittedName>
        <fullName evidence="1">6264_t:CDS:1</fullName>
    </submittedName>
</protein>
<dbReference type="EMBL" id="CAJVPM010022199">
    <property type="protein sequence ID" value="CAG8643851.1"/>
    <property type="molecule type" value="Genomic_DNA"/>
</dbReference>
<keyword evidence="2" id="KW-1185">Reference proteome</keyword>
<name>A0ACA9NAQ9_9GLOM</name>
<organism evidence="1 2">
    <name type="scientific">Scutellospora calospora</name>
    <dbReference type="NCBI Taxonomy" id="85575"/>
    <lineage>
        <taxon>Eukaryota</taxon>
        <taxon>Fungi</taxon>
        <taxon>Fungi incertae sedis</taxon>
        <taxon>Mucoromycota</taxon>
        <taxon>Glomeromycotina</taxon>
        <taxon>Glomeromycetes</taxon>
        <taxon>Diversisporales</taxon>
        <taxon>Gigasporaceae</taxon>
        <taxon>Scutellospora</taxon>
    </lineage>
</organism>
<accession>A0ACA9NAQ9</accession>
<evidence type="ECO:0000313" key="2">
    <source>
        <dbReference type="Proteomes" id="UP000789860"/>
    </source>
</evidence>
<feature type="non-terminal residue" evidence="1">
    <location>
        <position position="207"/>
    </location>
</feature>
<reference evidence="1" key="1">
    <citation type="submission" date="2021-06" db="EMBL/GenBank/DDBJ databases">
        <authorList>
            <person name="Kallberg Y."/>
            <person name="Tangrot J."/>
            <person name="Rosling A."/>
        </authorList>
    </citation>
    <scope>NUCLEOTIDE SEQUENCE</scope>
    <source>
        <strain evidence="1">AU212A</strain>
    </source>
</reference>
<comment type="caution">
    <text evidence="1">The sequence shown here is derived from an EMBL/GenBank/DDBJ whole genome shotgun (WGS) entry which is preliminary data.</text>
</comment>
<dbReference type="Proteomes" id="UP000789860">
    <property type="component" value="Unassembled WGS sequence"/>
</dbReference>
<sequence length="207" mass="24460">MKSKKLSNKTKPTQKKTNRVIKVVDVKFPPDLQVDYFIQGKKERCLKFPNAFMFFRSVYNQELRNLRIKLSQSDVSASASYVWNGSSTEVKDFYNKFASEVRKQYLVKYPVAYFRCEYQSESKSMVNSKEKYEENMKKYSFISENQKIAKKNFIQETSHAKEIPKQLDNSIYSFIDSTSSNDKIFTEEPSFFNNDIILNNFSYENQD</sequence>
<gene>
    <name evidence="1" type="ORF">SCALOS_LOCUS8422</name>
</gene>
<evidence type="ECO:0000313" key="1">
    <source>
        <dbReference type="EMBL" id="CAG8643851.1"/>
    </source>
</evidence>
<proteinExistence type="predicted"/>